<keyword evidence="1" id="KW-0812">Transmembrane</keyword>
<gene>
    <name evidence="2" type="ORF">HHO47_03175</name>
</gene>
<keyword evidence="1" id="KW-1133">Transmembrane helix</keyword>
<proteinExistence type="predicted"/>
<evidence type="ECO:0000313" key="3">
    <source>
        <dbReference type="Proteomes" id="UP000570493"/>
    </source>
</evidence>
<protein>
    <submittedName>
        <fullName evidence="2">Uncharacterized protein</fullName>
    </submittedName>
</protein>
<sequence length="86" mass="9709">MLQLIAIVILFLATTLLYCSNRHQRLFNKPIAKGWRQLAFILCIIAIGLACYAFSHAAAVFFIILILMLALMIMPFISLLKRKGAK</sequence>
<reference evidence="2" key="1">
    <citation type="submission" date="2020-04" db="EMBL/GenBank/DDBJ databases">
        <title>Genome Sequencing for Pseudoaltermonas arctica.</title>
        <authorList>
            <person name="Elkins N.S."/>
        </authorList>
    </citation>
    <scope>NUCLEOTIDE SEQUENCE [LARGE SCALE GENOMIC DNA]</scope>
    <source>
        <strain evidence="2">NEC-BIFX-2020_0012</strain>
    </source>
</reference>
<dbReference type="EMBL" id="JABBMT010000003">
    <property type="protein sequence ID" value="NMM39866.1"/>
    <property type="molecule type" value="Genomic_DNA"/>
</dbReference>
<evidence type="ECO:0000256" key="1">
    <source>
        <dbReference type="SAM" id="Phobius"/>
    </source>
</evidence>
<evidence type="ECO:0000313" key="2">
    <source>
        <dbReference type="EMBL" id="NMM39866.1"/>
    </source>
</evidence>
<dbReference type="AlphaFoldDB" id="A0A7Y0DQV0"/>
<dbReference type="RefSeq" id="WP_169018828.1">
    <property type="nucleotide sequence ID" value="NZ_JABBMT010000003.1"/>
</dbReference>
<comment type="caution">
    <text evidence="2">The sequence shown here is derived from an EMBL/GenBank/DDBJ whole genome shotgun (WGS) entry which is preliminary data.</text>
</comment>
<organism evidence="2 3">
    <name type="scientific">Pseudoalteromonas arctica</name>
    <dbReference type="NCBI Taxonomy" id="394751"/>
    <lineage>
        <taxon>Bacteria</taxon>
        <taxon>Pseudomonadati</taxon>
        <taxon>Pseudomonadota</taxon>
        <taxon>Gammaproteobacteria</taxon>
        <taxon>Alteromonadales</taxon>
        <taxon>Pseudoalteromonadaceae</taxon>
        <taxon>Pseudoalteromonas</taxon>
    </lineage>
</organism>
<accession>A0A7Y0DQV0</accession>
<name>A0A7Y0DQV0_9GAMM</name>
<feature type="transmembrane region" description="Helical" evidence="1">
    <location>
        <begin position="61"/>
        <end position="80"/>
    </location>
</feature>
<keyword evidence="3" id="KW-1185">Reference proteome</keyword>
<keyword evidence="1" id="KW-0472">Membrane</keyword>
<dbReference type="Proteomes" id="UP000570493">
    <property type="component" value="Unassembled WGS sequence"/>
</dbReference>
<feature type="transmembrane region" description="Helical" evidence="1">
    <location>
        <begin position="35"/>
        <end position="54"/>
    </location>
</feature>